<feature type="compositionally biased region" description="Acidic residues" evidence="1">
    <location>
        <begin position="47"/>
        <end position="82"/>
    </location>
</feature>
<dbReference type="Proteomes" id="UP000053327">
    <property type="component" value="Unassembled WGS sequence"/>
</dbReference>
<evidence type="ECO:0000313" key="3">
    <source>
        <dbReference type="Proteomes" id="UP000053327"/>
    </source>
</evidence>
<sequence>MKAEYINVCKGYTENITEEVFSEIQSLIELYKNLAQIQTSEEVKEEAGDDDVVDEDEVDEDVVDEDEGDEHVADEDEGDEDTCQSNTMSVELYERFKDTCYMNSDKHLCNEVEKFRVMHNEIIKRAKNCAQYQILQPFQKHSERSSFTIPFISLSAVSFVSFITYKFTPFGSWIRNRIPGGNNLMHKIDKENREAQYTSERQDTPYRVGYHSSR</sequence>
<name>A0A0J9VQH3_PLAV1</name>
<feature type="region of interest" description="Disordered" evidence="1">
    <location>
        <begin position="193"/>
        <end position="214"/>
    </location>
</feature>
<dbReference type="AlphaFoldDB" id="A0A0J9VQH3"/>
<organism evidence="2 3">
    <name type="scientific">Plasmodium vivax (strain Brazil I)</name>
    <dbReference type="NCBI Taxonomy" id="1033975"/>
    <lineage>
        <taxon>Eukaryota</taxon>
        <taxon>Sar</taxon>
        <taxon>Alveolata</taxon>
        <taxon>Apicomplexa</taxon>
        <taxon>Aconoidasida</taxon>
        <taxon>Haemosporida</taxon>
        <taxon>Plasmodiidae</taxon>
        <taxon>Plasmodium</taxon>
        <taxon>Plasmodium (Plasmodium)</taxon>
    </lineage>
</organism>
<reference evidence="2 3" key="1">
    <citation type="submission" date="2011-08" db="EMBL/GenBank/DDBJ databases">
        <title>The Genome Sequence of Plasmodium vivax Brazil I.</title>
        <authorList>
            <consortium name="The Broad Institute Genome Sequencing Platform"/>
            <consortium name="The Broad Institute Genome Sequencing Center for Infectious Disease"/>
            <person name="Neafsey D."/>
            <person name="Carlton J."/>
            <person name="Barnwell J."/>
            <person name="Collins W."/>
            <person name="Escalante A."/>
            <person name="Mullikin J."/>
            <person name="Saul A."/>
            <person name="Guigo R."/>
            <person name="Camara F."/>
            <person name="Young S.K."/>
            <person name="Zeng Q."/>
            <person name="Gargeya S."/>
            <person name="Fitzgerald M."/>
            <person name="Haas B."/>
            <person name="Abouelleil A."/>
            <person name="Alvarado L."/>
            <person name="Arachchi H.M."/>
            <person name="Berlin A."/>
            <person name="Brown A."/>
            <person name="Chapman S.B."/>
            <person name="Chen Z."/>
            <person name="Dunbar C."/>
            <person name="Freedman E."/>
            <person name="Gearin G."/>
            <person name="Gellesch M."/>
            <person name="Goldberg J."/>
            <person name="Griggs A."/>
            <person name="Gujja S."/>
            <person name="Heiman D."/>
            <person name="Howarth C."/>
            <person name="Larson L."/>
            <person name="Lui A."/>
            <person name="MacDonald P.J.P."/>
            <person name="Montmayeur A."/>
            <person name="Murphy C."/>
            <person name="Neiman D."/>
            <person name="Pearson M."/>
            <person name="Priest M."/>
            <person name="Roberts A."/>
            <person name="Saif S."/>
            <person name="Shea T."/>
            <person name="Shenoy N."/>
            <person name="Sisk P."/>
            <person name="Stolte C."/>
            <person name="Sykes S."/>
            <person name="Wortman J."/>
            <person name="Nusbaum C."/>
            <person name="Birren B."/>
        </authorList>
    </citation>
    <scope>NUCLEOTIDE SEQUENCE [LARGE SCALE GENOMIC DNA]</scope>
    <source>
        <strain evidence="2 3">Brazil I</strain>
    </source>
</reference>
<gene>
    <name evidence="2" type="ORF">PVBG_03314</name>
</gene>
<dbReference type="OrthoDB" id="381216at2759"/>
<proteinExistence type="predicted"/>
<dbReference type="Pfam" id="PF05795">
    <property type="entry name" value="Plasmodium_Vir"/>
    <property type="match status" value="1"/>
</dbReference>
<feature type="region of interest" description="Disordered" evidence="1">
    <location>
        <begin position="40"/>
        <end position="83"/>
    </location>
</feature>
<dbReference type="InterPro" id="IPR008780">
    <property type="entry name" value="Plasmodium_Vir"/>
</dbReference>
<accession>A0A0J9VQH3</accession>
<feature type="compositionally biased region" description="Basic and acidic residues" evidence="1">
    <location>
        <begin position="193"/>
        <end position="204"/>
    </location>
</feature>
<evidence type="ECO:0000313" key="2">
    <source>
        <dbReference type="EMBL" id="KMZ89593.1"/>
    </source>
</evidence>
<protein>
    <submittedName>
        <fullName evidence="2">Uncharacterized protein</fullName>
    </submittedName>
</protein>
<evidence type="ECO:0000256" key="1">
    <source>
        <dbReference type="SAM" id="MobiDB-lite"/>
    </source>
</evidence>
<dbReference type="EMBL" id="KQ234711">
    <property type="protein sequence ID" value="KMZ89593.1"/>
    <property type="molecule type" value="Genomic_DNA"/>
</dbReference>